<evidence type="ECO:0000256" key="1">
    <source>
        <dbReference type="ARBA" id="ARBA00004141"/>
    </source>
</evidence>
<dbReference type="InterPro" id="IPR020846">
    <property type="entry name" value="MFS_dom"/>
</dbReference>
<dbReference type="InterPro" id="IPR005829">
    <property type="entry name" value="Sugar_transporter_CS"/>
</dbReference>
<dbReference type="SUPFAM" id="SSF103473">
    <property type="entry name" value="MFS general substrate transporter"/>
    <property type="match status" value="1"/>
</dbReference>
<feature type="region of interest" description="Disordered" evidence="8">
    <location>
        <begin position="496"/>
        <end position="515"/>
    </location>
</feature>
<dbReference type="PRINTS" id="PR00171">
    <property type="entry name" value="SUGRTRNSPORT"/>
</dbReference>
<keyword evidence="3 7" id="KW-0813">Transport</keyword>
<feature type="transmembrane region" description="Helical" evidence="9">
    <location>
        <begin position="401"/>
        <end position="419"/>
    </location>
</feature>
<comment type="similarity">
    <text evidence="2 7">Belongs to the major facilitator superfamily. Sugar transporter (TC 2.A.1.1) family.</text>
</comment>
<evidence type="ECO:0000313" key="11">
    <source>
        <dbReference type="EMBL" id="KAL1305166.1"/>
    </source>
</evidence>
<protein>
    <recommendedName>
        <fullName evidence="10">Major facilitator superfamily (MFS) profile domain-containing protein</fullName>
    </recommendedName>
</protein>
<dbReference type="NCBIfam" id="TIGR00879">
    <property type="entry name" value="SP"/>
    <property type="match status" value="1"/>
</dbReference>
<dbReference type="InterPro" id="IPR036259">
    <property type="entry name" value="MFS_trans_sf"/>
</dbReference>
<feature type="transmembrane region" description="Helical" evidence="9">
    <location>
        <begin position="102"/>
        <end position="124"/>
    </location>
</feature>
<dbReference type="GeneID" id="95975790"/>
<feature type="transmembrane region" description="Helical" evidence="9">
    <location>
        <begin position="7"/>
        <end position="31"/>
    </location>
</feature>
<feature type="transmembrane region" description="Helical" evidence="9">
    <location>
        <begin position="144"/>
        <end position="164"/>
    </location>
</feature>
<comment type="subcellular location">
    <subcellularLocation>
        <location evidence="1">Membrane</location>
        <topology evidence="1">Multi-pass membrane protein</topology>
    </subcellularLocation>
</comment>
<comment type="caution">
    <text evidence="11">The sequence shown here is derived from an EMBL/GenBank/DDBJ whole genome shotgun (WGS) entry which is preliminary data.</text>
</comment>
<evidence type="ECO:0000256" key="3">
    <source>
        <dbReference type="ARBA" id="ARBA00022448"/>
    </source>
</evidence>
<feature type="transmembrane region" description="Helical" evidence="9">
    <location>
        <begin position="327"/>
        <end position="350"/>
    </location>
</feature>
<dbReference type="InterPro" id="IPR050360">
    <property type="entry name" value="MFS_Sugar_Transporters"/>
</dbReference>
<gene>
    <name evidence="11" type="ORF">AAFC00_002088</name>
</gene>
<proteinExistence type="inferred from homology"/>
<feature type="transmembrane region" description="Helical" evidence="9">
    <location>
        <begin position="431"/>
        <end position="450"/>
    </location>
</feature>
<dbReference type="PANTHER" id="PTHR48022">
    <property type="entry name" value="PLASTIDIC GLUCOSE TRANSPORTER 4"/>
    <property type="match status" value="1"/>
</dbReference>
<evidence type="ECO:0000256" key="2">
    <source>
        <dbReference type="ARBA" id="ARBA00010992"/>
    </source>
</evidence>
<feature type="transmembrane region" description="Helical" evidence="9">
    <location>
        <begin position="79"/>
        <end position="96"/>
    </location>
</feature>
<dbReference type="Pfam" id="PF00083">
    <property type="entry name" value="Sugar_tr"/>
    <property type="match status" value="1"/>
</dbReference>
<reference evidence="11 12" key="1">
    <citation type="submission" date="2024-07" db="EMBL/GenBank/DDBJ databases">
        <title>Draft sequence of the Neodothiora populina.</title>
        <authorList>
            <person name="Drown D.D."/>
            <person name="Schuette U.S."/>
            <person name="Buechlein A.B."/>
            <person name="Rusch D.R."/>
            <person name="Winton L.W."/>
            <person name="Adams G.A."/>
        </authorList>
    </citation>
    <scope>NUCLEOTIDE SEQUENCE [LARGE SCALE GENOMIC DNA]</scope>
    <source>
        <strain evidence="11 12">CPC 39397</strain>
    </source>
</reference>
<evidence type="ECO:0000256" key="4">
    <source>
        <dbReference type="ARBA" id="ARBA00022692"/>
    </source>
</evidence>
<keyword evidence="6 9" id="KW-0472">Membrane</keyword>
<sequence length="515" mass="56558">MRLPPKWYQFLVAVFASLGSVLYGYDLGVIAGAIGSQSFISEFKPTDNERGAVVSVFTGGAFFGAGFAGPVGDYLGRKWTILIGAVIFILGGGLQTGAQDLAYLYAGRAIAGLGVGFLVMIIPLYQAELAHPSIRGRITSLQQFMLGIGALVASWAAFGCYTGFGPTDSRQWRVSLGVQIIPAGLLAMLIMLFPESPRWLIDHGKPELGLKTLASLHAHGNENDAWVLAEFESIQEAAAFDREHSAKSYSELFKSRSSFRRLFLACALQASVQMTGVSAIQYYSVTIFEQIGINGNDTLKYQAISSIIALLGEFSCMMLIDRLGRRWPLILGMVANGICFIISTILLALFPPTGETSNKAAGWGFIVVGCWLYNYTFSATSGPLSWIIPSEIFDTHTRSKGVSISVMVSFAFNTMVGQTTSVAMETIGYRWYYLFIICNFTNAIFFWAFMPETAGRPLEEMNYLFTNAPLFVPGMKRHDLETHDLEQRIEQIERKQDVATHHETLDGEKNAAGEL</sequence>
<feature type="transmembrane region" description="Helical" evidence="9">
    <location>
        <begin position="176"/>
        <end position="193"/>
    </location>
</feature>
<keyword evidence="5 9" id="KW-1133">Transmembrane helix</keyword>
<dbReference type="Gene3D" id="1.20.1250.20">
    <property type="entry name" value="MFS general substrate transporter like domains"/>
    <property type="match status" value="1"/>
</dbReference>
<keyword evidence="4 9" id="KW-0812">Transmembrane</keyword>
<dbReference type="PROSITE" id="PS00217">
    <property type="entry name" value="SUGAR_TRANSPORT_2"/>
    <property type="match status" value="1"/>
</dbReference>
<dbReference type="PROSITE" id="PS50850">
    <property type="entry name" value="MFS"/>
    <property type="match status" value="1"/>
</dbReference>
<feature type="transmembrane region" description="Helical" evidence="9">
    <location>
        <begin position="362"/>
        <end position="389"/>
    </location>
</feature>
<dbReference type="InterPro" id="IPR005828">
    <property type="entry name" value="MFS_sugar_transport-like"/>
</dbReference>
<evidence type="ECO:0000256" key="5">
    <source>
        <dbReference type="ARBA" id="ARBA00022989"/>
    </source>
</evidence>
<evidence type="ECO:0000259" key="10">
    <source>
        <dbReference type="PROSITE" id="PS50850"/>
    </source>
</evidence>
<evidence type="ECO:0000256" key="6">
    <source>
        <dbReference type="ARBA" id="ARBA00023136"/>
    </source>
</evidence>
<evidence type="ECO:0000256" key="8">
    <source>
        <dbReference type="SAM" id="MobiDB-lite"/>
    </source>
</evidence>
<dbReference type="RefSeq" id="XP_069201440.1">
    <property type="nucleotide sequence ID" value="XM_069341362.1"/>
</dbReference>
<dbReference type="InterPro" id="IPR003663">
    <property type="entry name" value="Sugar/inositol_transpt"/>
</dbReference>
<name>A0ABR3PHE3_9PEZI</name>
<evidence type="ECO:0000313" key="12">
    <source>
        <dbReference type="Proteomes" id="UP001562354"/>
    </source>
</evidence>
<dbReference type="Proteomes" id="UP001562354">
    <property type="component" value="Unassembled WGS sequence"/>
</dbReference>
<organism evidence="11 12">
    <name type="scientific">Neodothiora populina</name>
    <dbReference type="NCBI Taxonomy" id="2781224"/>
    <lineage>
        <taxon>Eukaryota</taxon>
        <taxon>Fungi</taxon>
        <taxon>Dikarya</taxon>
        <taxon>Ascomycota</taxon>
        <taxon>Pezizomycotina</taxon>
        <taxon>Dothideomycetes</taxon>
        <taxon>Dothideomycetidae</taxon>
        <taxon>Dothideales</taxon>
        <taxon>Dothioraceae</taxon>
        <taxon>Neodothiora</taxon>
    </lineage>
</organism>
<accession>A0ABR3PHE3</accession>
<dbReference type="PANTHER" id="PTHR48022:SF37">
    <property type="entry name" value="MAJOR FACILITATOR SUPERFAMILY (MFS) PROFILE DOMAIN-CONTAINING PROTEIN-RELATED"/>
    <property type="match status" value="1"/>
</dbReference>
<keyword evidence="12" id="KW-1185">Reference proteome</keyword>
<dbReference type="EMBL" id="JBFMKM010000007">
    <property type="protein sequence ID" value="KAL1305166.1"/>
    <property type="molecule type" value="Genomic_DNA"/>
</dbReference>
<feature type="transmembrane region" description="Helical" evidence="9">
    <location>
        <begin position="51"/>
        <end position="72"/>
    </location>
</feature>
<evidence type="ECO:0000256" key="7">
    <source>
        <dbReference type="RuleBase" id="RU003346"/>
    </source>
</evidence>
<feature type="domain" description="Major facilitator superfamily (MFS) profile" evidence="10">
    <location>
        <begin position="12"/>
        <end position="454"/>
    </location>
</feature>
<evidence type="ECO:0000256" key="9">
    <source>
        <dbReference type="SAM" id="Phobius"/>
    </source>
</evidence>